<protein>
    <submittedName>
        <fullName evidence="7">Uncharacterized protein</fullName>
    </submittedName>
</protein>
<feature type="transmembrane region" description="Helical" evidence="6">
    <location>
        <begin position="137"/>
        <end position="158"/>
    </location>
</feature>
<evidence type="ECO:0000256" key="1">
    <source>
        <dbReference type="ARBA" id="ARBA00004651"/>
    </source>
</evidence>
<accession>A0A0F9PEE7</accession>
<dbReference type="GO" id="GO:0042970">
    <property type="term" value="F:homoserine transmembrane transporter activity"/>
    <property type="evidence" value="ECO:0007669"/>
    <property type="project" value="TreeGrafter"/>
</dbReference>
<evidence type="ECO:0000256" key="4">
    <source>
        <dbReference type="ARBA" id="ARBA00022989"/>
    </source>
</evidence>
<sequence length="224" mass="24420">MVFTEFSFNRYEHNDVSFLNLSLLSAFIPTFFMVSITPGMCMTLALSLGITIGVRRAMWMMAGELIGVGVVAATSAVGVATFMLRYPTAFEIFKYAGGAYLIWLGIQLWRSRGKMAMPENNAEPSTASRWQLATQGFVTAVANPKGWAFFVALLPPFIDSDLPMAPQLGALVVIILTLEFICLQLYAHGGRTLRKALKKGGSVRLANRISGSLMILVGVWLALG</sequence>
<feature type="transmembrane region" description="Helical" evidence="6">
    <location>
        <begin position="205"/>
        <end position="223"/>
    </location>
</feature>
<dbReference type="AlphaFoldDB" id="A0A0F9PEE7"/>
<dbReference type="InterPro" id="IPR001123">
    <property type="entry name" value="LeuE-type"/>
</dbReference>
<evidence type="ECO:0000256" key="5">
    <source>
        <dbReference type="ARBA" id="ARBA00023136"/>
    </source>
</evidence>
<feature type="transmembrane region" description="Helical" evidence="6">
    <location>
        <begin position="65"/>
        <end position="86"/>
    </location>
</feature>
<comment type="subcellular location">
    <subcellularLocation>
        <location evidence="1">Cell membrane</location>
        <topology evidence="1">Multi-pass membrane protein</topology>
    </subcellularLocation>
</comment>
<keyword evidence="4 6" id="KW-1133">Transmembrane helix</keyword>
<dbReference type="PANTHER" id="PTHR30086:SF5">
    <property type="entry name" value="HOMOGENTISATE EXPORT PROTEIN"/>
    <property type="match status" value="1"/>
</dbReference>
<evidence type="ECO:0000256" key="3">
    <source>
        <dbReference type="ARBA" id="ARBA00022692"/>
    </source>
</evidence>
<evidence type="ECO:0000313" key="7">
    <source>
        <dbReference type="EMBL" id="KKN28524.1"/>
    </source>
</evidence>
<feature type="transmembrane region" description="Helical" evidence="6">
    <location>
        <begin position="92"/>
        <end position="109"/>
    </location>
</feature>
<keyword evidence="3 6" id="KW-0812">Transmembrane</keyword>
<proteinExistence type="predicted"/>
<feature type="transmembrane region" description="Helical" evidence="6">
    <location>
        <begin position="26"/>
        <end position="53"/>
    </location>
</feature>
<gene>
    <name evidence="7" type="ORF">LCGC14_0853370</name>
</gene>
<feature type="transmembrane region" description="Helical" evidence="6">
    <location>
        <begin position="164"/>
        <end position="185"/>
    </location>
</feature>
<dbReference type="GO" id="GO:0005886">
    <property type="term" value="C:plasma membrane"/>
    <property type="evidence" value="ECO:0007669"/>
    <property type="project" value="UniProtKB-SubCell"/>
</dbReference>
<keyword evidence="5 6" id="KW-0472">Membrane</keyword>
<dbReference type="PIRSF" id="PIRSF006324">
    <property type="entry name" value="LeuE"/>
    <property type="match status" value="1"/>
</dbReference>
<reference evidence="7" key="1">
    <citation type="journal article" date="2015" name="Nature">
        <title>Complex archaea that bridge the gap between prokaryotes and eukaryotes.</title>
        <authorList>
            <person name="Spang A."/>
            <person name="Saw J.H."/>
            <person name="Jorgensen S.L."/>
            <person name="Zaremba-Niedzwiedzka K."/>
            <person name="Martijn J."/>
            <person name="Lind A.E."/>
            <person name="van Eijk R."/>
            <person name="Schleper C."/>
            <person name="Guy L."/>
            <person name="Ettema T.J."/>
        </authorList>
    </citation>
    <scope>NUCLEOTIDE SEQUENCE</scope>
</reference>
<name>A0A0F9PEE7_9ZZZZ</name>
<comment type="caution">
    <text evidence="7">The sequence shown here is derived from an EMBL/GenBank/DDBJ whole genome shotgun (WGS) entry which is preliminary data.</text>
</comment>
<evidence type="ECO:0000256" key="2">
    <source>
        <dbReference type="ARBA" id="ARBA00022475"/>
    </source>
</evidence>
<dbReference type="EMBL" id="LAZR01002554">
    <property type="protein sequence ID" value="KKN28524.1"/>
    <property type="molecule type" value="Genomic_DNA"/>
</dbReference>
<organism evidence="7">
    <name type="scientific">marine sediment metagenome</name>
    <dbReference type="NCBI Taxonomy" id="412755"/>
    <lineage>
        <taxon>unclassified sequences</taxon>
        <taxon>metagenomes</taxon>
        <taxon>ecological metagenomes</taxon>
    </lineage>
</organism>
<keyword evidence="2" id="KW-1003">Cell membrane</keyword>
<dbReference type="PANTHER" id="PTHR30086">
    <property type="entry name" value="ARGININE EXPORTER PROTEIN ARGO"/>
    <property type="match status" value="1"/>
</dbReference>
<dbReference type="Pfam" id="PF01810">
    <property type="entry name" value="LysE"/>
    <property type="match status" value="1"/>
</dbReference>
<evidence type="ECO:0000256" key="6">
    <source>
        <dbReference type="SAM" id="Phobius"/>
    </source>
</evidence>